<dbReference type="VEuPathDB" id="VectorBase:GAUT021351"/>
<protein>
    <submittedName>
        <fullName evidence="1">Uncharacterized protein</fullName>
    </submittedName>
</protein>
<accession>A0A1A9V019</accession>
<evidence type="ECO:0000313" key="2">
    <source>
        <dbReference type="Proteomes" id="UP000078200"/>
    </source>
</evidence>
<evidence type="ECO:0000313" key="1">
    <source>
        <dbReference type="EnsemblMetazoa" id="GAUT021351-PA"/>
    </source>
</evidence>
<name>A0A1A9V019_GLOAU</name>
<dbReference type="AlphaFoldDB" id="A0A1A9V019"/>
<organism evidence="1 2">
    <name type="scientific">Glossina austeni</name>
    <name type="common">Savannah tsetse fly</name>
    <dbReference type="NCBI Taxonomy" id="7395"/>
    <lineage>
        <taxon>Eukaryota</taxon>
        <taxon>Metazoa</taxon>
        <taxon>Ecdysozoa</taxon>
        <taxon>Arthropoda</taxon>
        <taxon>Hexapoda</taxon>
        <taxon>Insecta</taxon>
        <taxon>Pterygota</taxon>
        <taxon>Neoptera</taxon>
        <taxon>Endopterygota</taxon>
        <taxon>Diptera</taxon>
        <taxon>Brachycera</taxon>
        <taxon>Muscomorpha</taxon>
        <taxon>Hippoboscoidea</taxon>
        <taxon>Glossinidae</taxon>
        <taxon>Glossina</taxon>
    </lineage>
</organism>
<dbReference type="EnsemblMetazoa" id="GAUT021351-RA">
    <property type="protein sequence ID" value="GAUT021351-PA"/>
    <property type="gene ID" value="GAUT021351"/>
</dbReference>
<proteinExistence type="predicted"/>
<keyword evidence="2" id="KW-1185">Reference proteome</keyword>
<dbReference type="Proteomes" id="UP000078200">
    <property type="component" value="Unassembled WGS sequence"/>
</dbReference>
<sequence>MPTEMGMYSKLKLEPRTPRSHVLIQFKCLLPSSSQVQLIDGLLKRNEEPDESFAGRILKCPNGSNGTNIGKVMGCSCSGCVRNTCKLPKQIEFSACDTKQVVGFSAELSQISKAILFA</sequence>
<reference evidence="1" key="1">
    <citation type="submission" date="2020-05" db="UniProtKB">
        <authorList>
            <consortium name="EnsemblMetazoa"/>
        </authorList>
    </citation>
    <scope>IDENTIFICATION</scope>
    <source>
        <strain evidence="1">TTRI</strain>
    </source>
</reference>